<name>A0A318XN36_9FIRM</name>
<keyword evidence="4 10" id="KW-0597">Phosphoprotein</keyword>
<keyword evidence="14" id="KW-1185">Reference proteome</keyword>
<evidence type="ECO:0000256" key="3">
    <source>
        <dbReference type="ARBA" id="ARBA00022490"/>
    </source>
</evidence>
<dbReference type="SUPFAM" id="SSF52172">
    <property type="entry name" value="CheY-like"/>
    <property type="match status" value="1"/>
</dbReference>
<feature type="modified residue" description="4-aspartylphosphate" evidence="10">
    <location>
        <position position="55"/>
    </location>
</feature>
<evidence type="ECO:0000256" key="8">
    <source>
        <dbReference type="ARBA" id="ARBA00023163"/>
    </source>
</evidence>
<gene>
    <name evidence="13" type="ORF">LY28_01589</name>
</gene>
<dbReference type="Gene3D" id="3.40.50.2300">
    <property type="match status" value="1"/>
</dbReference>
<comment type="subcellular location">
    <subcellularLocation>
        <location evidence="1">Cytoplasm</location>
    </subcellularLocation>
</comment>
<proteinExistence type="predicted"/>
<evidence type="ECO:0000313" key="13">
    <source>
        <dbReference type="EMBL" id="PYG88249.1"/>
    </source>
</evidence>
<dbReference type="GO" id="GO:0000160">
    <property type="term" value="P:phosphorelay signal transduction system"/>
    <property type="evidence" value="ECO:0007669"/>
    <property type="project" value="UniProtKB-KW"/>
</dbReference>
<dbReference type="CDD" id="cd17536">
    <property type="entry name" value="REC_YesN-like"/>
    <property type="match status" value="1"/>
</dbReference>
<dbReference type="PROSITE" id="PS50110">
    <property type="entry name" value="RESPONSE_REGULATORY"/>
    <property type="match status" value="1"/>
</dbReference>
<dbReference type="SMART" id="SM00448">
    <property type="entry name" value="REC"/>
    <property type="match status" value="1"/>
</dbReference>
<dbReference type="InterPro" id="IPR018060">
    <property type="entry name" value="HTH_AraC"/>
</dbReference>
<evidence type="ECO:0000313" key="14">
    <source>
        <dbReference type="Proteomes" id="UP000248132"/>
    </source>
</evidence>
<dbReference type="OrthoDB" id="1736396at2"/>
<evidence type="ECO:0000256" key="2">
    <source>
        <dbReference type="ARBA" id="ARBA00018672"/>
    </source>
</evidence>
<dbReference type="InterPro" id="IPR011006">
    <property type="entry name" value="CheY-like_superfamily"/>
</dbReference>
<dbReference type="Pfam" id="PF12833">
    <property type="entry name" value="HTH_18"/>
    <property type="match status" value="1"/>
</dbReference>
<dbReference type="RefSeq" id="WP_110461627.1">
    <property type="nucleotide sequence ID" value="NZ_QKMR01000007.1"/>
</dbReference>
<evidence type="ECO:0000256" key="4">
    <source>
        <dbReference type="ARBA" id="ARBA00022553"/>
    </source>
</evidence>
<dbReference type="EMBL" id="QKMR01000007">
    <property type="protein sequence ID" value="PYG88249.1"/>
    <property type="molecule type" value="Genomic_DNA"/>
</dbReference>
<dbReference type="PANTHER" id="PTHR42713">
    <property type="entry name" value="HISTIDINE KINASE-RELATED"/>
    <property type="match status" value="1"/>
</dbReference>
<dbReference type="Proteomes" id="UP000248132">
    <property type="component" value="Unassembled WGS sequence"/>
</dbReference>
<dbReference type="GO" id="GO:0003700">
    <property type="term" value="F:DNA-binding transcription factor activity"/>
    <property type="evidence" value="ECO:0007669"/>
    <property type="project" value="InterPro"/>
</dbReference>
<evidence type="ECO:0000256" key="6">
    <source>
        <dbReference type="ARBA" id="ARBA00023015"/>
    </source>
</evidence>
<evidence type="ECO:0000256" key="7">
    <source>
        <dbReference type="ARBA" id="ARBA00023125"/>
    </source>
</evidence>
<dbReference type="AlphaFoldDB" id="A0A318XN36"/>
<dbReference type="InterPro" id="IPR018062">
    <property type="entry name" value="HTH_AraC-typ_CS"/>
</dbReference>
<organism evidence="13 14">
    <name type="scientific">Ruminiclostridium sufflavum DSM 19573</name>
    <dbReference type="NCBI Taxonomy" id="1121337"/>
    <lineage>
        <taxon>Bacteria</taxon>
        <taxon>Bacillati</taxon>
        <taxon>Bacillota</taxon>
        <taxon>Clostridia</taxon>
        <taxon>Eubacteriales</taxon>
        <taxon>Oscillospiraceae</taxon>
        <taxon>Ruminiclostridium</taxon>
    </lineage>
</organism>
<dbReference type="Gene3D" id="1.10.10.60">
    <property type="entry name" value="Homeodomain-like"/>
    <property type="match status" value="2"/>
</dbReference>
<keyword evidence="3" id="KW-0963">Cytoplasm</keyword>
<keyword evidence="6" id="KW-0805">Transcription regulation</keyword>
<dbReference type="Pfam" id="PF00072">
    <property type="entry name" value="Response_reg"/>
    <property type="match status" value="1"/>
</dbReference>
<dbReference type="PROSITE" id="PS00041">
    <property type="entry name" value="HTH_ARAC_FAMILY_1"/>
    <property type="match status" value="1"/>
</dbReference>
<dbReference type="SUPFAM" id="SSF46689">
    <property type="entry name" value="Homeodomain-like"/>
    <property type="match status" value="2"/>
</dbReference>
<dbReference type="PANTHER" id="PTHR42713:SF3">
    <property type="entry name" value="TRANSCRIPTIONAL REGULATORY PROTEIN HPTR"/>
    <property type="match status" value="1"/>
</dbReference>
<feature type="domain" description="HTH araC/xylS-type" evidence="11">
    <location>
        <begin position="434"/>
        <end position="532"/>
    </location>
</feature>
<comment type="caution">
    <text evidence="13">The sequence shown here is derived from an EMBL/GenBank/DDBJ whole genome shotgun (WGS) entry which is preliminary data.</text>
</comment>
<evidence type="ECO:0000259" key="11">
    <source>
        <dbReference type="PROSITE" id="PS01124"/>
    </source>
</evidence>
<keyword evidence="8" id="KW-0804">Transcription</keyword>
<keyword evidence="5" id="KW-0902">Two-component regulatory system</keyword>
<evidence type="ECO:0000256" key="1">
    <source>
        <dbReference type="ARBA" id="ARBA00004496"/>
    </source>
</evidence>
<dbReference type="InterPro" id="IPR009057">
    <property type="entry name" value="Homeodomain-like_sf"/>
</dbReference>
<dbReference type="GO" id="GO:0043565">
    <property type="term" value="F:sequence-specific DNA binding"/>
    <property type="evidence" value="ECO:0007669"/>
    <property type="project" value="InterPro"/>
</dbReference>
<evidence type="ECO:0000256" key="9">
    <source>
        <dbReference type="ARBA" id="ARBA00024867"/>
    </source>
</evidence>
<evidence type="ECO:0000256" key="10">
    <source>
        <dbReference type="PROSITE-ProRule" id="PRU00169"/>
    </source>
</evidence>
<dbReference type="SMART" id="SM00342">
    <property type="entry name" value="HTH_ARAC"/>
    <property type="match status" value="1"/>
</dbReference>
<dbReference type="InterPro" id="IPR020449">
    <property type="entry name" value="Tscrpt_reg_AraC-type_HTH"/>
</dbReference>
<keyword evidence="7" id="KW-0238">DNA-binding</keyword>
<evidence type="ECO:0000259" key="12">
    <source>
        <dbReference type="PROSITE" id="PS50110"/>
    </source>
</evidence>
<evidence type="ECO:0000256" key="5">
    <source>
        <dbReference type="ARBA" id="ARBA00023012"/>
    </source>
</evidence>
<feature type="domain" description="Response regulatory" evidence="12">
    <location>
        <begin position="3"/>
        <end position="120"/>
    </location>
</feature>
<protein>
    <recommendedName>
        <fullName evidence="2">Stage 0 sporulation protein A homolog</fullName>
    </recommendedName>
</protein>
<dbReference type="InterPro" id="IPR051552">
    <property type="entry name" value="HptR"/>
</dbReference>
<dbReference type="InterPro" id="IPR001789">
    <property type="entry name" value="Sig_transdc_resp-reg_receiver"/>
</dbReference>
<reference evidence="13 14" key="1">
    <citation type="submission" date="2018-06" db="EMBL/GenBank/DDBJ databases">
        <title>Genomic Encyclopedia of Type Strains, Phase I: the one thousand microbial genomes (KMG-I) project.</title>
        <authorList>
            <person name="Kyrpides N."/>
        </authorList>
    </citation>
    <scope>NUCLEOTIDE SEQUENCE [LARGE SCALE GENOMIC DNA]</scope>
    <source>
        <strain evidence="13 14">DSM 19573</strain>
    </source>
</reference>
<sequence>MYKVIIVDDEPVIRKGMLSFINWEAMNCIVVFEAGNGADTIEYLRKSSADIIITDIRMPGIDGIVLSRYIHENYPEIKIIILTAYADFSYAQQAIRYNVIDFVVKTNPFETIPEAIRKAQQVIENEKCKEKELKLLEDKINCSFTEICDNFIKDIINGIIINHDLISDKAEELNININNFFLVVYEINNASEDNINATLEEQNKFVFSIKNFLSMAFKDYHHYTAVMNKNLLITIVSFNNNASSKYMQSLLITCNEILSTAEGFMKFTLNIGISNIHKYIYELSPAYLEATEALSESFYTDNHVSVYMQKNSIHIRNKINIHKYADNIINSIQNGNHDDAFHLLHELFREYRKNKEPIENVKVSSMLICSQCFRILANYNLNNKEGSVADETNIYRQIQSSKSINGVSKIICNVIRSSSFIIASNQKQYNYLVIQVNEYINKNYNINISLQSIADYVHVNSSYLSRLYKKKTGESIVDAINKHRIEISKKLLKNTTNKIFEIALSVGIEDPAYFTHVFTKYVGMSPKEYKAGL</sequence>
<dbReference type="PRINTS" id="PR00032">
    <property type="entry name" value="HTHARAC"/>
</dbReference>
<accession>A0A318XN36</accession>
<dbReference type="GO" id="GO:0005737">
    <property type="term" value="C:cytoplasm"/>
    <property type="evidence" value="ECO:0007669"/>
    <property type="project" value="UniProtKB-SubCell"/>
</dbReference>
<dbReference type="PROSITE" id="PS01124">
    <property type="entry name" value="HTH_ARAC_FAMILY_2"/>
    <property type="match status" value="1"/>
</dbReference>
<comment type="function">
    <text evidence="9">May play the central regulatory role in sporulation. It may be an element of the effector pathway responsible for the activation of sporulation genes in response to nutritional stress. Spo0A may act in concert with spo0H (a sigma factor) to control the expression of some genes that are critical to the sporulation process.</text>
</comment>